<dbReference type="InterPro" id="IPR037026">
    <property type="entry name" value="Vgr_OB-fold_dom_sf"/>
</dbReference>
<evidence type="ECO:0000313" key="3">
    <source>
        <dbReference type="EMBL" id="MDJ1493625.1"/>
    </source>
</evidence>
<evidence type="ECO:0000259" key="2">
    <source>
        <dbReference type="Pfam" id="PF04717"/>
    </source>
</evidence>
<name>A0ABT7CKY1_9BACT</name>
<feature type="domain" description="Gp5/Type VI secretion system Vgr protein OB-fold" evidence="2">
    <location>
        <begin position="466"/>
        <end position="545"/>
    </location>
</feature>
<dbReference type="Pfam" id="PF05954">
    <property type="entry name" value="Phage_GPD"/>
    <property type="match status" value="1"/>
</dbReference>
<feature type="region of interest" description="Disordered" evidence="1">
    <location>
        <begin position="550"/>
        <end position="576"/>
    </location>
</feature>
<dbReference type="Proteomes" id="UP001228581">
    <property type="component" value="Unassembled WGS sequence"/>
</dbReference>
<organism evidence="3 4">
    <name type="scientific">Xanthocytophaga flava</name>
    <dbReference type="NCBI Taxonomy" id="3048013"/>
    <lineage>
        <taxon>Bacteria</taxon>
        <taxon>Pseudomonadati</taxon>
        <taxon>Bacteroidota</taxon>
        <taxon>Cytophagia</taxon>
        <taxon>Cytophagales</taxon>
        <taxon>Rhodocytophagaceae</taxon>
        <taxon>Xanthocytophaga</taxon>
    </lineage>
</organism>
<proteinExistence type="predicted"/>
<accession>A0ABT7CKY1</accession>
<dbReference type="Gene3D" id="2.30.110.50">
    <property type="match status" value="1"/>
</dbReference>
<keyword evidence="4" id="KW-1185">Reference proteome</keyword>
<dbReference type="Gene3D" id="2.40.50.230">
    <property type="entry name" value="Gp5 N-terminal domain"/>
    <property type="match status" value="1"/>
</dbReference>
<gene>
    <name evidence="3" type="ORF">QNI19_11835</name>
</gene>
<dbReference type="EMBL" id="JASJOT010000006">
    <property type="protein sequence ID" value="MDJ1493625.1"/>
    <property type="molecule type" value="Genomic_DNA"/>
</dbReference>
<reference evidence="3 4" key="1">
    <citation type="submission" date="2023-05" db="EMBL/GenBank/DDBJ databases">
        <authorList>
            <person name="Zhang X."/>
        </authorList>
    </citation>
    <scope>NUCLEOTIDE SEQUENCE [LARGE SCALE GENOMIC DNA]</scope>
    <source>
        <strain evidence="3 4">DM2B3-1</strain>
    </source>
</reference>
<dbReference type="SUPFAM" id="SSF69349">
    <property type="entry name" value="Phage fibre proteins"/>
    <property type="match status" value="1"/>
</dbReference>
<comment type="caution">
    <text evidence="3">The sequence shown here is derived from an EMBL/GenBank/DDBJ whole genome shotgun (WGS) entry which is preliminary data.</text>
</comment>
<protein>
    <submittedName>
        <fullName evidence="3">Phage baseplate assembly protein V</fullName>
    </submittedName>
</protein>
<dbReference type="SUPFAM" id="SSF69255">
    <property type="entry name" value="gp5 N-terminal domain-like"/>
    <property type="match status" value="1"/>
</dbReference>
<sequence length="701" mass="76523">MSSHNPENPTLSAIKDTVKEQAMQVGIQKAVSLTEQKTDIPEQTQQGIQTGIQLSGQVLANTPKKSHTTQNVLSPESKQSATQNTTPTNSEEVQTPQEEVSAAAMESIYEQVQWQILVDGKQIKRIVSFELKQAFNTHHFFQLRVYHAELEQPRAYRIDQTQELLGKHLTAILGSHLKEDRIEFTGIITSISFIEANGLNGDILVSGYSPTILLDNGPHLNSFYNKNLQTIAKEVTDNLAGKLDVAIQPRYTQQLTYAAQYQESGFAFLNRLSSWYGEWFYYNGKKLCLGKPDSLPKYTLYYARQIEGLQMNMQVLPMNFSHLSYQSTDDTLLKQQSPQKVDGLNYYADMAVEKSDTLFSHPVKNKPIQRAGTPGSLEQAAKVNKAVSAAGTFSISGDCKTPYLSVGYKVKIMLGETELGEYLITEITHHLGTGGKYISHFKAIAGDVHIIPSPVIPSPSCEPELAVVRKNDDPQQQGRVRVQFQWQDGDNMSDWIRVMSPDAGGNGDKVAKNRGFVFIPEEGDLVMVGYKDGNPDAPFVLGSLHHGKIGSGGGKGNKTKSLTTRSGSTVTLDDDKGSVTVSDPSGNTIILHGDGTMTIKAPNKLTIESKEIHVLAENDLEISSANTKVDITAQAEINVTSKGSLAASSTKEASIKSTTTLKMNAPSIETAADASLKMQGVMIDLQGQAITTIKGGIVNIN</sequence>
<dbReference type="RefSeq" id="WP_313995969.1">
    <property type="nucleotide sequence ID" value="NZ_JASJOT010000006.1"/>
</dbReference>
<evidence type="ECO:0000313" key="4">
    <source>
        <dbReference type="Proteomes" id="UP001228581"/>
    </source>
</evidence>
<dbReference type="Gene3D" id="3.55.50.10">
    <property type="entry name" value="Baseplate protein-like domains"/>
    <property type="match status" value="1"/>
</dbReference>
<dbReference type="SUPFAM" id="SSF69279">
    <property type="entry name" value="Phage tail proteins"/>
    <property type="match status" value="1"/>
</dbReference>
<dbReference type="InterPro" id="IPR006531">
    <property type="entry name" value="Gp5/Vgr_OB"/>
</dbReference>
<feature type="region of interest" description="Disordered" evidence="1">
    <location>
        <begin position="63"/>
        <end position="96"/>
    </location>
</feature>
<dbReference type="Pfam" id="PF04717">
    <property type="entry name" value="Phage_base_V"/>
    <property type="match status" value="1"/>
</dbReference>
<feature type="compositionally biased region" description="Polar residues" evidence="1">
    <location>
        <begin position="68"/>
        <end position="96"/>
    </location>
</feature>
<evidence type="ECO:0000256" key="1">
    <source>
        <dbReference type="SAM" id="MobiDB-lite"/>
    </source>
</evidence>